<dbReference type="Pfam" id="PF12680">
    <property type="entry name" value="SnoaL_2"/>
    <property type="match status" value="1"/>
</dbReference>
<organism evidence="2 3">
    <name type="scientific">Burkholderia aenigmatica</name>
    <dbReference type="NCBI Taxonomy" id="2015348"/>
    <lineage>
        <taxon>Bacteria</taxon>
        <taxon>Pseudomonadati</taxon>
        <taxon>Pseudomonadota</taxon>
        <taxon>Betaproteobacteria</taxon>
        <taxon>Burkholderiales</taxon>
        <taxon>Burkholderiaceae</taxon>
        <taxon>Burkholderia</taxon>
        <taxon>Burkholderia cepacia complex</taxon>
    </lineage>
</organism>
<reference evidence="2 3" key="1">
    <citation type="submission" date="2020-04" db="EMBL/GenBank/DDBJ databases">
        <authorList>
            <person name="Depoorter E."/>
        </authorList>
    </citation>
    <scope>NUCLEOTIDE SEQUENCE [LARGE SCALE GENOMIC DNA]</scope>
    <source>
        <strain evidence="2 3">BCC0217</strain>
    </source>
</reference>
<name>A0A6J5IW22_9BURK</name>
<feature type="domain" description="SnoaL-like" evidence="1">
    <location>
        <begin position="10"/>
        <end position="102"/>
    </location>
</feature>
<dbReference type="EMBL" id="CABWIL020000008">
    <property type="protein sequence ID" value="CAB3963857.1"/>
    <property type="molecule type" value="Genomic_DNA"/>
</dbReference>
<evidence type="ECO:0000313" key="2">
    <source>
        <dbReference type="EMBL" id="CAB3963857.1"/>
    </source>
</evidence>
<dbReference type="SUPFAM" id="SSF54427">
    <property type="entry name" value="NTF2-like"/>
    <property type="match status" value="1"/>
</dbReference>
<proteinExistence type="predicted"/>
<accession>A0A6J5IW22</accession>
<sequence>MIPSLPDSIRVYFDFSNGSDTARVAQCFTQDAVVVDEGRTYCGHDAIESWNRDSRKKYAFTVEPVAASRNGERLTITARVVGNYPGSPVQLDHVFDLAGDKIGSLEIR</sequence>
<gene>
    <name evidence="2" type="ORF">BLA3211_02526</name>
</gene>
<evidence type="ECO:0000259" key="1">
    <source>
        <dbReference type="Pfam" id="PF12680"/>
    </source>
</evidence>
<protein>
    <submittedName>
        <fullName evidence="2">Polyketide cyclase</fullName>
    </submittedName>
</protein>
<evidence type="ECO:0000313" key="3">
    <source>
        <dbReference type="Proteomes" id="UP000494301"/>
    </source>
</evidence>
<dbReference type="Gene3D" id="3.10.450.50">
    <property type="match status" value="1"/>
</dbReference>
<dbReference type="InterPro" id="IPR037401">
    <property type="entry name" value="SnoaL-like"/>
</dbReference>
<dbReference type="InterPro" id="IPR032710">
    <property type="entry name" value="NTF2-like_dom_sf"/>
</dbReference>
<dbReference type="Proteomes" id="UP000494301">
    <property type="component" value="Unassembled WGS sequence"/>
</dbReference>
<dbReference type="AlphaFoldDB" id="A0A6J5IW22"/>
<dbReference type="RefSeq" id="WP_175221423.1">
    <property type="nucleotide sequence ID" value="NZ_CABWIL020000008.1"/>
</dbReference>